<comment type="function">
    <text evidence="9">Component of the Mediator complex, a coactivator involved in the regulated transcription of nearly all RNA polymerase II-dependent genes. Mediator functions as a bridge to convey information from gene-specific regulatory proteins to the basal RNA polymerase II transcription machinery. Mediator is recruited to promoters by direct interactions with regulatory proteins and serves as a scaffold for the assembly of a functional preinitiation complex with RNA polymerase II and the general transcription factors.</text>
</comment>
<reference evidence="10 11" key="1">
    <citation type="submission" date="2020-07" db="EMBL/GenBank/DDBJ databases">
        <title>The yeast mating-type switching endonuclease HO is a domesticated member of an unorthodox homing genetic element family.</title>
        <authorList>
            <person name="Coughlan A.Y."/>
            <person name="Lombardi L."/>
            <person name="Braun-Galleani S."/>
            <person name="Martos A.R."/>
            <person name="Galeote V."/>
            <person name="Bigey F."/>
            <person name="Dequin S."/>
            <person name="Byrne K.P."/>
            <person name="Wolfe K.H."/>
        </authorList>
    </citation>
    <scope>NUCLEOTIDE SEQUENCE [LARGE SCALE GENOMIC DNA]</scope>
    <source>
        <strain evidence="10 11">NRRL Y-6702</strain>
    </source>
</reference>
<dbReference type="OrthoDB" id="5322661at2759"/>
<comment type="subunit">
    <text evidence="9">Component of the Mediator complex.</text>
</comment>
<proteinExistence type="inferred from homology"/>
<evidence type="ECO:0000256" key="6">
    <source>
        <dbReference type="ARBA" id="ARBA00023163"/>
    </source>
</evidence>
<organism evidence="10 11">
    <name type="scientific">Zygotorulaspora mrakii</name>
    <name type="common">Zygosaccharomyces mrakii</name>
    <dbReference type="NCBI Taxonomy" id="42260"/>
    <lineage>
        <taxon>Eukaryota</taxon>
        <taxon>Fungi</taxon>
        <taxon>Dikarya</taxon>
        <taxon>Ascomycota</taxon>
        <taxon>Saccharomycotina</taxon>
        <taxon>Saccharomycetes</taxon>
        <taxon>Saccharomycetales</taxon>
        <taxon>Saccharomycetaceae</taxon>
        <taxon>Zygotorulaspora</taxon>
    </lineage>
</organism>
<evidence type="ECO:0000256" key="3">
    <source>
        <dbReference type="ARBA" id="ARBA00020628"/>
    </source>
</evidence>
<keyword evidence="5 9" id="KW-0010">Activator</keyword>
<evidence type="ECO:0000256" key="2">
    <source>
        <dbReference type="ARBA" id="ARBA00008782"/>
    </source>
</evidence>
<evidence type="ECO:0000313" key="11">
    <source>
        <dbReference type="Proteomes" id="UP000509704"/>
    </source>
</evidence>
<evidence type="ECO:0000256" key="5">
    <source>
        <dbReference type="ARBA" id="ARBA00023159"/>
    </source>
</evidence>
<sequence>MKALIEYEINRQDIDTHSSIGLSSRIFSDCGMEFESVSKLALRCADRQIAAADFLNLYKEFYNEKVTNRLEHADTPNDDSELSNICSTLASDFVELLTTHDLLILADYAVEVLFVNYNSNLVRCFLPHMYSIENISMLQHFLSHSCSFFANLTDAIVIDQVCADLSDSILPNILSTNATGGNNLIIARSKLLHDILACIPSNVTISSDSVRDNLHELTSQLSKINKLLFKKLNYIIESKLVFKDAQVSLKRDSTHEAISSPSITSPQFIASPFSMAKNTMTKGNNNLKYQDMKLLRYFKNIWLNNKIFNWETGHPEYLQKYASIASSVFQESHIKLQPFDLAIADLIETSFTCFAQFVSNKQYHQSNSYFSLLERQWIIFITKQIPLLVLQHVPESPQIVTTALDNIDGKVMKSIRTYYSEKDDFKNRNEDLFDNYPSTSLDIRHDFIKNLIRLNLQSPNVIMKYLREDQMIDVKALLVTDDLVLKNSQGVQEVVKDIDSFISTSLDSLEVELIGNSASENCDGVQQILNDFENISPTKQKELSHCLISMLDDATKNLDFNRVTKICALLSFNFSHSLTSMLAFVTPSKVCEILMRFVDKTWQTSVDVKRKEFGDSEFETMNIFLSFSWSLLLLIVIAQTYDFSLINVAVKSPHLRTQDSFTLLFISKLTEIPDVFSLDLEKPNDKEIQMASNLMVENWLKDLFINGSISDSLLQSINAKQLSLLVPFIFKQILLGFEVGSINKVSDVVGGLEYFLQPFMLIGLIKVVYWLEQYLCSLKSDTISDGLIENIFMLLNVIFNPSSLNEDSASFHSAVLRLNATKLLKVLRRFRVQSQSNYGIYSSEATGNPDLELLIKKFLTVLQISPNYNIDPRILNTENDYPQKHLGYSSFLILNETPINKIMTNQINSFWNLHSSTYYNLDYLNYIIDLVTPRYFLVDVFRTLEYKLATYGVPGTRNKIISVESESVLNYFFYFLVLNDIKSPADALELLSLMDSNSANSIVDGAYLKLEGSPKQETAPDDDFDMLFGENDTSIQGAEDLPVSQPNNEIQANQDTIVPIRRSFGLIIHEMKKNYELAVSSGDVSKENYDKICKYHEKYLQVLKSCNF</sequence>
<dbReference type="GO" id="GO:0016592">
    <property type="term" value="C:mediator complex"/>
    <property type="evidence" value="ECO:0007669"/>
    <property type="project" value="InterPro"/>
</dbReference>
<comment type="subcellular location">
    <subcellularLocation>
        <location evidence="1 9">Nucleus</location>
    </subcellularLocation>
</comment>
<keyword evidence="11" id="KW-1185">Reference proteome</keyword>
<gene>
    <name evidence="9" type="primary">MED5</name>
    <name evidence="10" type="ORF">HG535_0D01730</name>
</gene>
<name>A0A7H9B1C0_ZYGMR</name>
<evidence type="ECO:0000313" key="10">
    <source>
        <dbReference type="EMBL" id="QLG72465.1"/>
    </source>
</evidence>
<dbReference type="PANTHER" id="PTHR35784">
    <property type="entry name" value="MEDIATOR OF RNA POLYMERASE II TRANSCRIPTION SUBUNIT 5"/>
    <property type="match status" value="1"/>
</dbReference>
<dbReference type="InterPro" id="IPR014801">
    <property type="entry name" value="Mediator_Med5_fun"/>
</dbReference>
<dbReference type="GO" id="GO:0006357">
    <property type="term" value="P:regulation of transcription by RNA polymerase II"/>
    <property type="evidence" value="ECO:0007669"/>
    <property type="project" value="InterPro"/>
</dbReference>
<dbReference type="PANTHER" id="PTHR35784:SF1">
    <property type="entry name" value="MEDIATOR OF RNA POLYMERASE II TRANSCRIPTION SUBUNIT 5"/>
    <property type="match status" value="1"/>
</dbReference>
<accession>A0A7H9B1C0</accession>
<dbReference type="Pfam" id="PF08689">
    <property type="entry name" value="Med5"/>
    <property type="match status" value="1"/>
</dbReference>
<dbReference type="Proteomes" id="UP000509704">
    <property type="component" value="Chromosome 4"/>
</dbReference>
<keyword evidence="6 9" id="KW-0804">Transcription</keyword>
<comment type="similarity">
    <text evidence="2 9">Belongs to the Mediator complex subunit 5 family.</text>
</comment>
<evidence type="ECO:0000256" key="1">
    <source>
        <dbReference type="ARBA" id="ARBA00004123"/>
    </source>
</evidence>
<evidence type="ECO:0000256" key="7">
    <source>
        <dbReference type="ARBA" id="ARBA00023242"/>
    </source>
</evidence>
<dbReference type="GO" id="GO:0003712">
    <property type="term" value="F:transcription coregulator activity"/>
    <property type="evidence" value="ECO:0007669"/>
    <property type="project" value="InterPro"/>
</dbReference>
<dbReference type="EMBL" id="CP058607">
    <property type="protein sequence ID" value="QLG72465.1"/>
    <property type="molecule type" value="Genomic_DNA"/>
</dbReference>
<evidence type="ECO:0000256" key="8">
    <source>
        <dbReference type="ARBA" id="ARBA00031256"/>
    </source>
</evidence>
<keyword evidence="7 9" id="KW-0539">Nucleus</keyword>
<protein>
    <recommendedName>
        <fullName evidence="3 9">Mediator of RNA polymerase II transcription subunit 5</fullName>
    </recommendedName>
    <alternativeName>
        <fullName evidence="8 9">Mediator complex subunit 5</fullName>
    </alternativeName>
</protein>
<dbReference type="AlphaFoldDB" id="A0A7H9B1C0"/>
<evidence type="ECO:0000256" key="9">
    <source>
        <dbReference type="RuleBase" id="RU364142"/>
    </source>
</evidence>
<keyword evidence="4 9" id="KW-0805">Transcription regulation</keyword>
<evidence type="ECO:0000256" key="4">
    <source>
        <dbReference type="ARBA" id="ARBA00023015"/>
    </source>
</evidence>